<dbReference type="PANTHER" id="PTHR30349:SF86">
    <property type="entry name" value="INTEGRASE_RECOMBINASE AQ_AA09-RELATED"/>
    <property type="match status" value="1"/>
</dbReference>
<dbReference type="Pfam" id="PF02899">
    <property type="entry name" value="Phage_int_SAM_1"/>
    <property type="match status" value="1"/>
</dbReference>
<gene>
    <name evidence="7" type="ORF">CEQ21_22230</name>
</gene>
<dbReference type="InterPro" id="IPR050090">
    <property type="entry name" value="Tyrosine_recombinase_XerCD"/>
</dbReference>
<dbReference type="InterPro" id="IPR002104">
    <property type="entry name" value="Integrase_catalytic"/>
</dbReference>
<evidence type="ECO:0000313" key="7">
    <source>
        <dbReference type="EMBL" id="TRZ38130.1"/>
    </source>
</evidence>
<comment type="caution">
    <text evidence="7">The sequence shown here is derived from an EMBL/GenBank/DDBJ whole genome shotgun (WGS) entry which is preliminary data.</text>
</comment>
<dbReference type="EMBL" id="RIBP01000004">
    <property type="protein sequence ID" value="TRZ38130.1"/>
    <property type="molecule type" value="Genomic_DNA"/>
</dbReference>
<dbReference type="InterPro" id="IPR010998">
    <property type="entry name" value="Integrase_recombinase_N"/>
</dbReference>
<dbReference type="RefSeq" id="WP_185766400.1">
    <property type="nucleotide sequence ID" value="NZ_RIBP01000004.1"/>
</dbReference>
<dbReference type="InterPro" id="IPR004107">
    <property type="entry name" value="Integrase_SAM-like_N"/>
</dbReference>
<name>A0A553SMB0_NIACI</name>
<feature type="domain" description="Tyr recombinase" evidence="5">
    <location>
        <begin position="109"/>
        <end position="320"/>
    </location>
</feature>
<keyword evidence="1" id="KW-0229">DNA integration</keyword>
<dbReference type="AlphaFoldDB" id="A0A553SMB0"/>
<evidence type="ECO:0000259" key="6">
    <source>
        <dbReference type="PROSITE" id="PS51900"/>
    </source>
</evidence>
<evidence type="ECO:0000256" key="1">
    <source>
        <dbReference type="ARBA" id="ARBA00022908"/>
    </source>
</evidence>
<dbReference type="GO" id="GO:0006310">
    <property type="term" value="P:DNA recombination"/>
    <property type="evidence" value="ECO:0007669"/>
    <property type="project" value="UniProtKB-KW"/>
</dbReference>
<dbReference type="PROSITE" id="PS51898">
    <property type="entry name" value="TYR_RECOMBINASE"/>
    <property type="match status" value="1"/>
</dbReference>
<dbReference type="InterPro" id="IPR011010">
    <property type="entry name" value="DNA_brk_join_enz"/>
</dbReference>
<organism evidence="7 8">
    <name type="scientific">Niallia circulans</name>
    <name type="common">Bacillus circulans</name>
    <dbReference type="NCBI Taxonomy" id="1397"/>
    <lineage>
        <taxon>Bacteria</taxon>
        <taxon>Bacillati</taxon>
        <taxon>Bacillota</taxon>
        <taxon>Bacilli</taxon>
        <taxon>Bacillales</taxon>
        <taxon>Bacillaceae</taxon>
        <taxon>Niallia</taxon>
    </lineage>
</organism>
<keyword evidence="2 4" id="KW-0238">DNA-binding</keyword>
<dbReference type="SUPFAM" id="SSF56349">
    <property type="entry name" value="DNA breaking-rejoining enzymes"/>
    <property type="match status" value="1"/>
</dbReference>
<evidence type="ECO:0000256" key="4">
    <source>
        <dbReference type="PROSITE-ProRule" id="PRU01248"/>
    </source>
</evidence>
<dbReference type="InterPro" id="IPR044068">
    <property type="entry name" value="CB"/>
</dbReference>
<evidence type="ECO:0000256" key="3">
    <source>
        <dbReference type="ARBA" id="ARBA00023172"/>
    </source>
</evidence>
<sequence length="320" mass="37286">MAILPDFAHAFLEDLHEAGRSKLTLKQYESDLKKFFSWLEAEQKKTDMNTLKALRKDDIQKYFVYLHKKKLSHATIRRLATVLSRFLKYHQCIAAHDIHKLSHTAPLRSLTSNDFIEDVEFTKFMYTVKLRYSEATGKKAARNFLVERNAAIASLIRAFGLTPTEVFAITMEHVNLAQGELSIPFGETMKKFAVEKQIMEDIRTYFYSIPELFRPKYHSKDPLFVAFNNVSLSFQYDYDRQKPKALSVRAIQEMIKDEVKRAGLRKISAVNLRNTAILEEIQQGRSDEYIMERFSLTSEAALRRYKQYLLALDEEVSSEK</sequence>
<dbReference type="Gene3D" id="1.10.150.130">
    <property type="match status" value="1"/>
</dbReference>
<evidence type="ECO:0008006" key="9">
    <source>
        <dbReference type="Google" id="ProtNLM"/>
    </source>
</evidence>
<dbReference type="PANTHER" id="PTHR30349">
    <property type="entry name" value="PHAGE INTEGRASE-RELATED"/>
    <property type="match status" value="1"/>
</dbReference>
<dbReference type="InterPro" id="IPR013762">
    <property type="entry name" value="Integrase-like_cat_sf"/>
</dbReference>
<evidence type="ECO:0000256" key="2">
    <source>
        <dbReference type="ARBA" id="ARBA00023125"/>
    </source>
</evidence>
<dbReference type="GO" id="GO:0015074">
    <property type="term" value="P:DNA integration"/>
    <property type="evidence" value="ECO:0007669"/>
    <property type="project" value="UniProtKB-KW"/>
</dbReference>
<dbReference type="PROSITE" id="PS51900">
    <property type="entry name" value="CB"/>
    <property type="match status" value="1"/>
</dbReference>
<dbReference type="GO" id="GO:0003677">
    <property type="term" value="F:DNA binding"/>
    <property type="evidence" value="ECO:0007669"/>
    <property type="project" value="UniProtKB-UniRule"/>
</dbReference>
<dbReference type="Proteomes" id="UP000319837">
    <property type="component" value="Unassembled WGS sequence"/>
</dbReference>
<dbReference type="Gene3D" id="1.10.443.10">
    <property type="entry name" value="Intergrase catalytic core"/>
    <property type="match status" value="1"/>
</dbReference>
<keyword evidence="3" id="KW-0233">DNA recombination</keyword>
<proteinExistence type="predicted"/>
<evidence type="ECO:0000313" key="8">
    <source>
        <dbReference type="Proteomes" id="UP000319837"/>
    </source>
</evidence>
<protein>
    <recommendedName>
        <fullName evidence="9">Integrase</fullName>
    </recommendedName>
</protein>
<reference evidence="8" key="1">
    <citation type="submission" date="2018-10" db="EMBL/GenBank/DDBJ databases">
        <title>FDA dAtabase for Regulatory Grade micrObial Sequences (FDA-ARGOS): Supporting development and validation of Infectious Disease Dx tests.</title>
        <authorList>
            <person name="Minogue T."/>
            <person name="Wolcott M."/>
            <person name="Wasieloski L."/>
            <person name="Aguilar W."/>
            <person name="Moore D."/>
            <person name="Tallon L."/>
            <person name="Sadzewicz L."/>
            <person name="Sengamalay N."/>
            <person name="Ott S."/>
            <person name="Godinez A."/>
            <person name="Nagaraj S."/>
            <person name="Vavikolanu K."/>
            <person name="Vyas G."/>
            <person name="Nadendla S."/>
            <person name="George J."/>
            <person name="Sichtig H."/>
        </authorList>
    </citation>
    <scope>NUCLEOTIDE SEQUENCE [LARGE SCALE GENOMIC DNA]</scope>
    <source>
        <strain evidence="8">FDAARGOS_343</strain>
    </source>
</reference>
<evidence type="ECO:0000259" key="5">
    <source>
        <dbReference type="PROSITE" id="PS51898"/>
    </source>
</evidence>
<accession>A0A553SMB0</accession>
<feature type="domain" description="Core-binding (CB)" evidence="6">
    <location>
        <begin position="2"/>
        <end position="91"/>
    </location>
</feature>